<dbReference type="InterPro" id="IPR054464">
    <property type="entry name" value="ULD_fung"/>
</dbReference>
<evidence type="ECO:0000313" key="3">
    <source>
        <dbReference type="EMBL" id="KAJ3562608.1"/>
    </source>
</evidence>
<organism evidence="3 4">
    <name type="scientific">Xylaria arbuscula</name>
    <dbReference type="NCBI Taxonomy" id="114810"/>
    <lineage>
        <taxon>Eukaryota</taxon>
        <taxon>Fungi</taxon>
        <taxon>Dikarya</taxon>
        <taxon>Ascomycota</taxon>
        <taxon>Pezizomycotina</taxon>
        <taxon>Sordariomycetes</taxon>
        <taxon>Xylariomycetidae</taxon>
        <taxon>Xylariales</taxon>
        <taxon>Xylariaceae</taxon>
        <taxon>Xylaria</taxon>
    </lineage>
</organism>
<gene>
    <name evidence="3" type="ORF">NPX13_g8504</name>
</gene>
<name>A0A9W8N8B3_9PEZI</name>
<dbReference type="AlphaFoldDB" id="A0A9W8N8B3"/>
<evidence type="ECO:0000256" key="1">
    <source>
        <dbReference type="SAM" id="MobiDB-lite"/>
    </source>
</evidence>
<dbReference type="Pfam" id="PF22893">
    <property type="entry name" value="ULD_2"/>
    <property type="match status" value="1"/>
</dbReference>
<dbReference type="EMBL" id="JANPWZ010001877">
    <property type="protein sequence ID" value="KAJ3562608.1"/>
    <property type="molecule type" value="Genomic_DNA"/>
</dbReference>
<evidence type="ECO:0000259" key="2">
    <source>
        <dbReference type="Pfam" id="PF22893"/>
    </source>
</evidence>
<accession>A0A9W8N8B3</accession>
<reference evidence="3" key="1">
    <citation type="submission" date="2022-07" db="EMBL/GenBank/DDBJ databases">
        <title>Genome Sequence of Xylaria arbuscula.</title>
        <authorList>
            <person name="Buettner E."/>
        </authorList>
    </citation>
    <scope>NUCLEOTIDE SEQUENCE</scope>
    <source>
        <strain evidence="3">VT107</strain>
    </source>
</reference>
<keyword evidence="4" id="KW-1185">Reference proteome</keyword>
<dbReference type="Proteomes" id="UP001148614">
    <property type="component" value="Unassembled WGS sequence"/>
</dbReference>
<protein>
    <recommendedName>
        <fullName evidence="2">Ubiquitin-like domain-containing protein</fullName>
    </recommendedName>
</protein>
<feature type="domain" description="Ubiquitin-like" evidence="2">
    <location>
        <begin position="70"/>
        <end position="97"/>
    </location>
</feature>
<sequence>MQKKQHDLAGIDGNMLLSSSWEELLQPDWSMTMPMRKESQDAKKGEEAGLAEKSDQEASLKAEEADVRTEQHPIRFEDAVRRKFTLPFHTAKTWQGWKR</sequence>
<evidence type="ECO:0000313" key="4">
    <source>
        <dbReference type="Proteomes" id="UP001148614"/>
    </source>
</evidence>
<proteinExistence type="predicted"/>
<feature type="compositionally biased region" description="Basic and acidic residues" evidence="1">
    <location>
        <begin position="35"/>
        <end position="69"/>
    </location>
</feature>
<feature type="region of interest" description="Disordered" evidence="1">
    <location>
        <begin position="33"/>
        <end position="69"/>
    </location>
</feature>
<comment type="caution">
    <text evidence="3">The sequence shown here is derived from an EMBL/GenBank/DDBJ whole genome shotgun (WGS) entry which is preliminary data.</text>
</comment>